<dbReference type="EMBL" id="CP049056">
    <property type="protein sequence ID" value="QIE57867.1"/>
    <property type="molecule type" value="Genomic_DNA"/>
</dbReference>
<dbReference type="AlphaFoldDB" id="A0A7M3T786"/>
<dbReference type="Pfam" id="PF00639">
    <property type="entry name" value="Rotamase"/>
    <property type="match status" value="1"/>
</dbReference>
<proteinExistence type="inferred from homology"/>
<evidence type="ECO:0000256" key="1">
    <source>
        <dbReference type="ARBA" id="ARBA00000971"/>
    </source>
</evidence>
<dbReference type="PROSITE" id="PS50198">
    <property type="entry name" value="PPIC_PPIASE_2"/>
    <property type="match status" value="1"/>
</dbReference>
<dbReference type="PANTHER" id="PTHR47245">
    <property type="entry name" value="PEPTIDYLPROLYL ISOMERASE"/>
    <property type="match status" value="1"/>
</dbReference>
<dbReference type="InterPro" id="IPR050245">
    <property type="entry name" value="PrsA_foldase"/>
</dbReference>
<evidence type="ECO:0000313" key="11">
    <source>
        <dbReference type="Proteomes" id="UP000503336"/>
    </source>
</evidence>
<comment type="similarity">
    <text evidence="2">Belongs to the PpiC/parvulin rotamase family.</text>
</comment>
<dbReference type="InterPro" id="IPR023058">
    <property type="entry name" value="PPIase_PpiC_CS"/>
</dbReference>
<feature type="domain" description="PpiC" evidence="9">
    <location>
        <begin position="114"/>
        <end position="216"/>
    </location>
</feature>
<dbReference type="KEGG" id="hdh:G5B40_12395"/>
<keyword evidence="5 8" id="KW-0697">Rotamase</keyword>
<dbReference type="Gene3D" id="3.10.50.40">
    <property type="match status" value="1"/>
</dbReference>
<evidence type="ECO:0000256" key="6">
    <source>
        <dbReference type="ARBA" id="ARBA00030642"/>
    </source>
</evidence>
<name>A0A7M3T786_9RHOB</name>
<dbReference type="SUPFAM" id="SSF109998">
    <property type="entry name" value="Triger factor/SurA peptide-binding domain-like"/>
    <property type="match status" value="1"/>
</dbReference>
<protein>
    <recommendedName>
        <fullName evidence="4">Parvulin-like PPIase</fullName>
        <ecNumber evidence="3">5.2.1.8</ecNumber>
    </recommendedName>
    <alternativeName>
        <fullName evidence="6">Peptidyl-prolyl cis-trans isomerase plp</fullName>
    </alternativeName>
    <alternativeName>
        <fullName evidence="7">Rotamase plp</fullName>
    </alternativeName>
</protein>
<evidence type="ECO:0000256" key="8">
    <source>
        <dbReference type="PROSITE-ProRule" id="PRU00278"/>
    </source>
</evidence>
<comment type="catalytic activity">
    <reaction evidence="1">
        <text>[protein]-peptidylproline (omega=180) = [protein]-peptidylproline (omega=0)</text>
        <dbReference type="Rhea" id="RHEA:16237"/>
        <dbReference type="Rhea" id="RHEA-COMP:10747"/>
        <dbReference type="Rhea" id="RHEA-COMP:10748"/>
        <dbReference type="ChEBI" id="CHEBI:83833"/>
        <dbReference type="ChEBI" id="CHEBI:83834"/>
        <dbReference type="EC" id="5.2.1.8"/>
    </reaction>
</comment>
<dbReference type="InterPro" id="IPR000297">
    <property type="entry name" value="PPIase_PpiC"/>
</dbReference>
<sequence length="273" mass="29748">MQARALQPEVSVNGEVIPSSLIAAEAQNHPAPPGKPGLAWRAAARALAVRALLLQAARRLELDPEQQELGPGRRETRDEALVRAVIETHVRAEPPDDDACRAFYAAHEQRFRAPNLYEAAHILLPAPPDDPAARAKAREFAEALLKEIMVDARAFDRLARENSACESRGNGGRLGQITAGDTVPEFEAALEALEEGAISPAPVETRYGFHIIRLDARAEGEILPFDNVRQRIREMLERAAWARGARALVTRLLEESTIEGVSFSAADAAPPDL</sequence>
<gene>
    <name evidence="10" type="ORF">G5B40_12395</name>
</gene>
<organism evidence="10 11">
    <name type="scientific">Pikeienuella piscinae</name>
    <dbReference type="NCBI Taxonomy" id="2748098"/>
    <lineage>
        <taxon>Bacteria</taxon>
        <taxon>Pseudomonadati</taxon>
        <taxon>Pseudomonadota</taxon>
        <taxon>Alphaproteobacteria</taxon>
        <taxon>Rhodobacterales</taxon>
        <taxon>Paracoccaceae</taxon>
        <taxon>Pikeienuella</taxon>
    </lineage>
</organism>
<reference evidence="10 11" key="1">
    <citation type="submission" date="2020-02" db="EMBL/GenBank/DDBJ databases">
        <title>complete genome sequence of Rhodobacteraceae bacterium.</title>
        <authorList>
            <person name="Park J."/>
            <person name="Kim Y.-S."/>
            <person name="Kim K.-H."/>
        </authorList>
    </citation>
    <scope>NUCLEOTIDE SEQUENCE [LARGE SCALE GENOMIC DNA]</scope>
    <source>
        <strain evidence="10 11">RR4-56</strain>
    </source>
</reference>
<dbReference type="GO" id="GO:0003755">
    <property type="term" value="F:peptidyl-prolyl cis-trans isomerase activity"/>
    <property type="evidence" value="ECO:0007669"/>
    <property type="project" value="UniProtKB-KW"/>
</dbReference>
<keyword evidence="11" id="KW-1185">Reference proteome</keyword>
<dbReference type="EC" id="5.2.1.8" evidence="3"/>
<evidence type="ECO:0000256" key="2">
    <source>
        <dbReference type="ARBA" id="ARBA00007656"/>
    </source>
</evidence>
<dbReference type="InterPro" id="IPR027304">
    <property type="entry name" value="Trigger_fact/SurA_dom_sf"/>
</dbReference>
<evidence type="ECO:0000256" key="5">
    <source>
        <dbReference type="ARBA" id="ARBA00023110"/>
    </source>
</evidence>
<evidence type="ECO:0000256" key="7">
    <source>
        <dbReference type="ARBA" id="ARBA00031484"/>
    </source>
</evidence>
<evidence type="ECO:0000256" key="4">
    <source>
        <dbReference type="ARBA" id="ARBA00018370"/>
    </source>
</evidence>
<dbReference type="Proteomes" id="UP000503336">
    <property type="component" value="Chromosome"/>
</dbReference>
<evidence type="ECO:0000313" key="10">
    <source>
        <dbReference type="EMBL" id="QIE57867.1"/>
    </source>
</evidence>
<dbReference type="PANTHER" id="PTHR47245:SF2">
    <property type="entry name" value="PEPTIDYL-PROLYL CIS-TRANS ISOMERASE HP_0175-RELATED"/>
    <property type="match status" value="1"/>
</dbReference>
<evidence type="ECO:0000256" key="3">
    <source>
        <dbReference type="ARBA" id="ARBA00013194"/>
    </source>
</evidence>
<dbReference type="SUPFAM" id="SSF54534">
    <property type="entry name" value="FKBP-like"/>
    <property type="match status" value="1"/>
</dbReference>
<keyword evidence="8" id="KW-0413">Isomerase</keyword>
<accession>A0A7M3T786</accession>
<dbReference type="PROSITE" id="PS01096">
    <property type="entry name" value="PPIC_PPIASE_1"/>
    <property type="match status" value="1"/>
</dbReference>
<dbReference type="InterPro" id="IPR046357">
    <property type="entry name" value="PPIase_dom_sf"/>
</dbReference>
<evidence type="ECO:0000259" key="9">
    <source>
        <dbReference type="PROSITE" id="PS50198"/>
    </source>
</evidence>